<keyword evidence="3" id="KW-1185">Reference proteome</keyword>
<accession>A0A8K0NJE3</accession>
<gene>
    <name evidence="2" type="ORF">E4U42_002936</name>
</gene>
<sequence>MQPLASVLAALAMVAAAEACQCQMPDGKDHPRATVECCYRVGAVMNFASCPNNEMNTRMQFLAFKACCRQWKVNSNCHATPE</sequence>
<dbReference type="Proteomes" id="UP000811619">
    <property type="component" value="Unassembled WGS sequence"/>
</dbReference>
<evidence type="ECO:0000313" key="3">
    <source>
        <dbReference type="Proteomes" id="UP000811619"/>
    </source>
</evidence>
<feature type="signal peptide" evidence="1">
    <location>
        <begin position="1"/>
        <end position="19"/>
    </location>
</feature>
<dbReference type="AlphaFoldDB" id="A0A8K0NJE3"/>
<evidence type="ECO:0000256" key="1">
    <source>
        <dbReference type="SAM" id="SignalP"/>
    </source>
</evidence>
<protein>
    <submittedName>
        <fullName evidence="2">Uncharacterized protein</fullName>
    </submittedName>
</protein>
<comment type="caution">
    <text evidence="2">The sequence shown here is derived from an EMBL/GenBank/DDBJ whole genome shotgun (WGS) entry which is preliminary data.</text>
</comment>
<dbReference type="EMBL" id="SRPY01000233">
    <property type="protein sequence ID" value="KAG5926800.1"/>
    <property type="molecule type" value="Genomic_DNA"/>
</dbReference>
<evidence type="ECO:0000313" key="2">
    <source>
        <dbReference type="EMBL" id="KAG5926800.1"/>
    </source>
</evidence>
<feature type="chain" id="PRO_5035481613" evidence="1">
    <location>
        <begin position="20"/>
        <end position="82"/>
    </location>
</feature>
<reference evidence="2" key="1">
    <citation type="journal article" date="2020" name="bioRxiv">
        <title>Whole genome comparisons of ergot fungi reveals the divergence and evolution of species within the genus Claviceps are the result of varying mechanisms driving genome evolution and host range expansion.</title>
        <authorList>
            <person name="Wyka S.A."/>
            <person name="Mondo S.J."/>
            <person name="Liu M."/>
            <person name="Dettman J."/>
            <person name="Nalam V."/>
            <person name="Broders K.D."/>
        </authorList>
    </citation>
    <scope>NUCLEOTIDE SEQUENCE</scope>
    <source>
        <strain evidence="2">CCC 489</strain>
    </source>
</reference>
<organism evidence="2 3">
    <name type="scientific">Claviceps africana</name>
    <dbReference type="NCBI Taxonomy" id="83212"/>
    <lineage>
        <taxon>Eukaryota</taxon>
        <taxon>Fungi</taxon>
        <taxon>Dikarya</taxon>
        <taxon>Ascomycota</taxon>
        <taxon>Pezizomycotina</taxon>
        <taxon>Sordariomycetes</taxon>
        <taxon>Hypocreomycetidae</taxon>
        <taxon>Hypocreales</taxon>
        <taxon>Clavicipitaceae</taxon>
        <taxon>Claviceps</taxon>
    </lineage>
</organism>
<name>A0A8K0NJE3_9HYPO</name>
<proteinExistence type="predicted"/>
<keyword evidence="1" id="KW-0732">Signal</keyword>